<dbReference type="EMBL" id="JAANQT010000805">
    <property type="protein sequence ID" value="KAG1308248.1"/>
    <property type="molecule type" value="Genomic_DNA"/>
</dbReference>
<proteinExistence type="predicted"/>
<protein>
    <submittedName>
        <fullName evidence="8">Uncharacterized protein</fullName>
    </submittedName>
</protein>
<dbReference type="GO" id="GO:0001006">
    <property type="term" value="F:RNA polymerase III type 3 promoter sequence-specific DNA binding"/>
    <property type="evidence" value="ECO:0007669"/>
    <property type="project" value="TreeGrafter"/>
</dbReference>
<feature type="domain" description="HTH myb-type" evidence="7">
    <location>
        <begin position="112"/>
        <end position="166"/>
    </location>
</feature>
<feature type="domain" description="HTH myb-type" evidence="7">
    <location>
        <begin position="167"/>
        <end position="218"/>
    </location>
</feature>
<keyword evidence="3" id="KW-0804">Transcription</keyword>
<comment type="caution">
    <text evidence="8">The sequence shown here is derived from an EMBL/GenBank/DDBJ whole genome shotgun (WGS) entry which is preliminary data.</text>
</comment>
<dbReference type="InterPro" id="IPR017930">
    <property type="entry name" value="Myb_dom"/>
</dbReference>
<evidence type="ECO:0000259" key="7">
    <source>
        <dbReference type="PROSITE" id="PS51294"/>
    </source>
</evidence>
<keyword evidence="2" id="KW-0238">DNA-binding</keyword>
<dbReference type="GO" id="GO:0042796">
    <property type="term" value="P:snRNA transcription by RNA polymerase III"/>
    <property type="evidence" value="ECO:0007669"/>
    <property type="project" value="TreeGrafter"/>
</dbReference>
<dbReference type="GO" id="GO:0000978">
    <property type="term" value="F:RNA polymerase II cis-regulatory region sequence-specific DNA binding"/>
    <property type="evidence" value="ECO:0007669"/>
    <property type="project" value="TreeGrafter"/>
</dbReference>
<dbReference type="InterPro" id="IPR009057">
    <property type="entry name" value="Homeodomain-like_sf"/>
</dbReference>
<evidence type="ECO:0000256" key="1">
    <source>
        <dbReference type="ARBA" id="ARBA00023015"/>
    </source>
</evidence>
<dbReference type="PANTHER" id="PTHR46621">
    <property type="entry name" value="SNRNA-ACTIVATING PROTEIN COMPLEX SUBUNIT 4"/>
    <property type="match status" value="1"/>
</dbReference>
<dbReference type="GO" id="GO:0042795">
    <property type="term" value="P:snRNA transcription by RNA polymerase II"/>
    <property type="evidence" value="ECO:0007669"/>
    <property type="project" value="TreeGrafter"/>
</dbReference>
<dbReference type="InterPro" id="IPR001005">
    <property type="entry name" value="SANT/Myb"/>
</dbReference>
<dbReference type="Proteomes" id="UP000716291">
    <property type="component" value="Unassembled WGS sequence"/>
</dbReference>
<dbReference type="PROSITE" id="PS51293">
    <property type="entry name" value="SANT"/>
    <property type="match status" value="1"/>
</dbReference>
<dbReference type="PROSITE" id="PS51294">
    <property type="entry name" value="HTH_MYB"/>
    <property type="match status" value="3"/>
</dbReference>
<evidence type="ECO:0000313" key="8">
    <source>
        <dbReference type="EMBL" id="KAG1308248.1"/>
    </source>
</evidence>
<dbReference type="SUPFAM" id="SSF46689">
    <property type="entry name" value="Homeodomain-like"/>
    <property type="match status" value="3"/>
</dbReference>
<organism evidence="8 9">
    <name type="scientific">Rhizopus oryzae</name>
    <name type="common">Mucormycosis agent</name>
    <name type="synonym">Rhizopus arrhizus var. delemar</name>
    <dbReference type="NCBI Taxonomy" id="64495"/>
    <lineage>
        <taxon>Eukaryota</taxon>
        <taxon>Fungi</taxon>
        <taxon>Fungi incertae sedis</taxon>
        <taxon>Mucoromycota</taxon>
        <taxon>Mucoromycotina</taxon>
        <taxon>Mucoromycetes</taxon>
        <taxon>Mucorales</taxon>
        <taxon>Mucorineae</taxon>
        <taxon>Rhizopodaceae</taxon>
        <taxon>Rhizopus</taxon>
    </lineage>
</organism>
<evidence type="ECO:0000256" key="3">
    <source>
        <dbReference type="ARBA" id="ARBA00023163"/>
    </source>
</evidence>
<dbReference type="InterPro" id="IPR051575">
    <property type="entry name" value="Myb-like_DNA-bd"/>
</dbReference>
<feature type="domain" description="Myb-like" evidence="5">
    <location>
        <begin position="112"/>
        <end position="158"/>
    </location>
</feature>
<accession>A0A9P6X974</accession>
<dbReference type="Gene3D" id="1.10.10.60">
    <property type="entry name" value="Homeodomain-like"/>
    <property type="match status" value="3"/>
</dbReference>
<evidence type="ECO:0000256" key="4">
    <source>
        <dbReference type="ARBA" id="ARBA00023242"/>
    </source>
</evidence>
<name>A0A9P6X974_RHIOR</name>
<dbReference type="AlphaFoldDB" id="A0A9P6X974"/>
<evidence type="ECO:0000256" key="2">
    <source>
        <dbReference type="ARBA" id="ARBA00023125"/>
    </source>
</evidence>
<dbReference type="Pfam" id="PF00249">
    <property type="entry name" value="Myb_DNA-binding"/>
    <property type="match status" value="2"/>
</dbReference>
<dbReference type="PROSITE" id="PS50090">
    <property type="entry name" value="MYB_LIKE"/>
    <property type="match status" value="3"/>
</dbReference>
<dbReference type="InterPro" id="IPR017884">
    <property type="entry name" value="SANT_dom"/>
</dbReference>
<keyword evidence="9" id="KW-1185">Reference proteome</keyword>
<dbReference type="SMART" id="SM00717">
    <property type="entry name" value="SANT"/>
    <property type="match status" value="4"/>
</dbReference>
<feature type="domain" description="SANT" evidence="6">
    <location>
        <begin position="115"/>
        <end position="167"/>
    </location>
</feature>
<dbReference type="GO" id="GO:0019185">
    <property type="term" value="C:snRNA-activating protein complex"/>
    <property type="evidence" value="ECO:0007669"/>
    <property type="project" value="TreeGrafter"/>
</dbReference>
<feature type="domain" description="HTH myb-type" evidence="7">
    <location>
        <begin position="16"/>
        <end position="66"/>
    </location>
</feature>
<evidence type="ECO:0000259" key="5">
    <source>
        <dbReference type="PROSITE" id="PS50090"/>
    </source>
</evidence>
<reference evidence="8" key="1">
    <citation type="journal article" date="2020" name="Microb. Genom.">
        <title>Genetic diversity of clinical and environmental Mucorales isolates obtained from an investigation of mucormycosis cases among solid organ transplant recipients.</title>
        <authorList>
            <person name="Nguyen M.H."/>
            <person name="Kaul D."/>
            <person name="Muto C."/>
            <person name="Cheng S.J."/>
            <person name="Richter R.A."/>
            <person name="Bruno V.M."/>
            <person name="Liu G."/>
            <person name="Beyhan S."/>
            <person name="Sundermann A.J."/>
            <person name="Mounaud S."/>
            <person name="Pasculle A.W."/>
            <person name="Nierman W.C."/>
            <person name="Driscoll E."/>
            <person name="Cumbie R."/>
            <person name="Clancy C.J."/>
            <person name="Dupont C.L."/>
        </authorList>
    </citation>
    <scope>NUCLEOTIDE SEQUENCE</scope>
    <source>
        <strain evidence="8">GL11</strain>
    </source>
</reference>
<dbReference type="CDD" id="cd00167">
    <property type="entry name" value="SANT"/>
    <property type="match status" value="3"/>
</dbReference>
<feature type="domain" description="Myb-like" evidence="5">
    <location>
        <begin position="12"/>
        <end position="58"/>
    </location>
</feature>
<sequence length="269" mass="32047">MSAYLKEHELLDTPARKSRWKQEESDRLVTLVERYGPRWKSLAGEFPGRSAVCIRAHYLFCKGHQQTLTAEEKKRFQKEVSEMTPEVDWEALTKKIPKPLNILKRYYYNSYSIHTRHGRWTSDELDRLVGAVRRYGKDWAKVAGDMDGRTVEQCRSKWAYETNTREKGKFTTREDEAIVRYVDLYGPDAFAKIRQAMNSARTTAQLKNRYVHHLDPSLDKSPWREEEEAEFFRLYSETQDVEKVKRMMNSRRSKRDLRNKLRKMLIKKI</sequence>
<gene>
    <name evidence="8" type="ORF">G6F64_006179</name>
</gene>
<dbReference type="Pfam" id="PF13921">
    <property type="entry name" value="Myb_DNA-bind_6"/>
    <property type="match status" value="1"/>
</dbReference>
<keyword evidence="1" id="KW-0805">Transcription regulation</keyword>
<evidence type="ECO:0000259" key="6">
    <source>
        <dbReference type="PROSITE" id="PS51293"/>
    </source>
</evidence>
<feature type="domain" description="Myb-like" evidence="5">
    <location>
        <begin position="162"/>
        <end position="214"/>
    </location>
</feature>
<evidence type="ECO:0000313" key="9">
    <source>
        <dbReference type="Proteomes" id="UP000716291"/>
    </source>
</evidence>
<keyword evidence="4" id="KW-0539">Nucleus</keyword>
<dbReference type="PANTHER" id="PTHR46621:SF1">
    <property type="entry name" value="SNRNA-ACTIVATING PROTEIN COMPLEX SUBUNIT 4"/>
    <property type="match status" value="1"/>
</dbReference>